<proteinExistence type="predicted"/>
<dbReference type="Proteomes" id="UP001610432">
    <property type="component" value="Unassembled WGS sequence"/>
</dbReference>
<organism evidence="1 2">
    <name type="scientific">Aspergillus lucknowensis</name>
    <dbReference type="NCBI Taxonomy" id="176173"/>
    <lineage>
        <taxon>Eukaryota</taxon>
        <taxon>Fungi</taxon>
        <taxon>Dikarya</taxon>
        <taxon>Ascomycota</taxon>
        <taxon>Pezizomycotina</taxon>
        <taxon>Eurotiomycetes</taxon>
        <taxon>Eurotiomycetidae</taxon>
        <taxon>Eurotiales</taxon>
        <taxon>Aspergillaceae</taxon>
        <taxon>Aspergillus</taxon>
        <taxon>Aspergillus subgen. Nidulantes</taxon>
    </lineage>
</organism>
<accession>A0ABR4M5E9</accession>
<dbReference type="Gene3D" id="2.130.10.10">
    <property type="entry name" value="YVTN repeat-like/Quinoprotein amine dehydrogenase"/>
    <property type="match status" value="2"/>
</dbReference>
<reference evidence="1 2" key="1">
    <citation type="submission" date="2024-07" db="EMBL/GenBank/DDBJ databases">
        <title>Section-level genome sequencing and comparative genomics of Aspergillus sections Usti and Cavernicolus.</title>
        <authorList>
            <consortium name="Lawrence Berkeley National Laboratory"/>
            <person name="Nybo J.L."/>
            <person name="Vesth T.C."/>
            <person name="Theobald S."/>
            <person name="Frisvad J.C."/>
            <person name="Larsen T.O."/>
            <person name="Kjaerboelling I."/>
            <person name="Rothschild-Mancinelli K."/>
            <person name="Lyhne E.K."/>
            <person name="Kogle M.E."/>
            <person name="Barry K."/>
            <person name="Clum A."/>
            <person name="Na H."/>
            <person name="Ledsgaard L."/>
            <person name="Lin J."/>
            <person name="Lipzen A."/>
            <person name="Kuo A."/>
            <person name="Riley R."/>
            <person name="Mondo S."/>
            <person name="Labutti K."/>
            <person name="Haridas S."/>
            <person name="Pangalinan J."/>
            <person name="Salamov A.A."/>
            <person name="Simmons B.A."/>
            <person name="Magnuson J.K."/>
            <person name="Chen J."/>
            <person name="Drula E."/>
            <person name="Henrissat B."/>
            <person name="Wiebenga A."/>
            <person name="Lubbers R.J."/>
            <person name="Gomes A.C."/>
            <person name="Macurrencykelacurrency M.R."/>
            <person name="Stajich J."/>
            <person name="Grigoriev I.V."/>
            <person name="Mortensen U.H."/>
            <person name="De Vries R.P."/>
            <person name="Baker S.E."/>
            <person name="Andersen M.R."/>
        </authorList>
    </citation>
    <scope>NUCLEOTIDE SEQUENCE [LARGE SCALE GENOMIC DNA]</scope>
    <source>
        <strain evidence="1 2">CBS 449.75</strain>
    </source>
</reference>
<dbReference type="InterPro" id="IPR015943">
    <property type="entry name" value="WD40/YVTN_repeat-like_dom_sf"/>
</dbReference>
<dbReference type="PANTHER" id="PTHR16220:SF0">
    <property type="entry name" value="WD REPEAT-CONTAINING PROTEIN WRAP73"/>
    <property type="match status" value="1"/>
</dbReference>
<evidence type="ECO:0000313" key="1">
    <source>
        <dbReference type="EMBL" id="KAL2871818.1"/>
    </source>
</evidence>
<dbReference type="PANTHER" id="PTHR16220">
    <property type="entry name" value="WD REPEAT PROTEIN 8-RELATED"/>
    <property type="match status" value="1"/>
</dbReference>
<name>A0ABR4M5E9_9EURO</name>
<sequence length="502" mass="55419">MSRGCPTTTPATDSMSGGIVTTSISLADDGEYAALLNGKDLTVHLNPTASGFKEVQIVKVKEAGCRFLKISRPRFDVSYAHDSTIQDTSSRRLLCASDSRILVWNLEQLEQQVEIENIEPGALNIDFGADENEVIFFHAWNTKLTIFGLDNGRSHVIKNPKFSHYNGFGYRPQTGQLAILLKPDANDTLTIHESRSYELIGREVLSTVDAQGLKWSPDGRWIAIWDAASTGTKVLIFTADGQFFRSYTGLPESDGALDLGVRGIEWSPAAAHGSRSEILAVGKVDGTVDLLRSKTFTCLATLSHIFQIEQHSPCIWRERYAVGGMSLEYTESSSSSSFTTIPDTSTTLRGVSMMGFSHNGALLSTVDQTRPNIVWIWDLADTPLLISALVHEHAVRHVVWHHSNTQLLITTANGALPTVRNWSPHRPPYIVRVPVSRNESGRFDVRWLSSDGSESSRFWFGTPDDYVLGYIDPEEHGTARFQCFNTLTGQVAPGSHGAFMSR</sequence>
<comment type="caution">
    <text evidence="1">The sequence shown here is derived from an EMBL/GenBank/DDBJ whole genome shotgun (WGS) entry which is preliminary data.</text>
</comment>
<dbReference type="RefSeq" id="XP_070890797.1">
    <property type="nucleotide sequence ID" value="XM_071027813.1"/>
</dbReference>
<gene>
    <name evidence="1" type="ORF">BJX67DRAFT_340728</name>
</gene>
<keyword evidence="2" id="KW-1185">Reference proteome</keyword>
<evidence type="ECO:0000313" key="2">
    <source>
        <dbReference type="Proteomes" id="UP001610432"/>
    </source>
</evidence>
<dbReference type="GeneID" id="98142885"/>
<dbReference type="SUPFAM" id="SSF50969">
    <property type="entry name" value="YVTN repeat-like/Quinoprotein amine dehydrogenase"/>
    <property type="match status" value="1"/>
</dbReference>
<dbReference type="EMBL" id="JBFXLQ010000002">
    <property type="protein sequence ID" value="KAL2871818.1"/>
    <property type="molecule type" value="Genomic_DNA"/>
</dbReference>
<dbReference type="InterPro" id="IPR052778">
    <property type="entry name" value="Centrosome-WD_assoc"/>
</dbReference>
<dbReference type="InterPro" id="IPR011044">
    <property type="entry name" value="Quino_amine_DH_bsu"/>
</dbReference>
<protein>
    <submittedName>
        <fullName evidence="1">Quino protein amine dehydrogenase</fullName>
    </submittedName>
</protein>